<evidence type="ECO:0000256" key="5">
    <source>
        <dbReference type="ARBA" id="ARBA00023163"/>
    </source>
</evidence>
<dbReference type="GO" id="GO:0035267">
    <property type="term" value="C:NuA4 histone acetyltransferase complex"/>
    <property type="evidence" value="ECO:0007669"/>
    <property type="project" value="TreeGrafter"/>
</dbReference>
<evidence type="ECO:0000256" key="6">
    <source>
        <dbReference type="ARBA" id="ARBA00023242"/>
    </source>
</evidence>
<evidence type="ECO:0000313" key="8">
    <source>
        <dbReference type="EMBL" id="KAJ2690056.1"/>
    </source>
</evidence>
<evidence type="ECO:0000256" key="7">
    <source>
        <dbReference type="SAM" id="MobiDB-lite"/>
    </source>
</evidence>
<feature type="region of interest" description="Disordered" evidence="7">
    <location>
        <begin position="75"/>
        <end position="117"/>
    </location>
</feature>
<organism evidence="8 9">
    <name type="scientific">Coemansia spiralis</name>
    <dbReference type="NCBI Taxonomy" id="417178"/>
    <lineage>
        <taxon>Eukaryota</taxon>
        <taxon>Fungi</taxon>
        <taxon>Fungi incertae sedis</taxon>
        <taxon>Zoopagomycota</taxon>
        <taxon>Kickxellomycotina</taxon>
        <taxon>Kickxellomycetes</taxon>
        <taxon>Kickxellales</taxon>
        <taxon>Kickxellaceae</taxon>
        <taxon>Coemansia</taxon>
    </lineage>
</organism>
<keyword evidence="6" id="KW-0539">Nucleus</keyword>
<keyword evidence="4" id="KW-0805">Transcription regulation</keyword>
<dbReference type="PANTHER" id="PTHR13581:SF5">
    <property type="entry name" value="MRG_MORF4L-BINDING PROTEIN"/>
    <property type="match status" value="1"/>
</dbReference>
<evidence type="ECO:0000313" key="9">
    <source>
        <dbReference type="Proteomes" id="UP001151516"/>
    </source>
</evidence>
<dbReference type="PANTHER" id="PTHR13581">
    <property type="entry name" value="MRG-BINDING PROTEIN"/>
    <property type="match status" value="1"/>
</dbReference>
<dbReference type="Pfam" id="PF07904">
    <property type="entry name" value="Eaf7"/>
    <property type="match status" value="1"/>
</dbReference>
<dbReference type="OrthoDB" id="5595141at2759"/>
<gene>
    <name evidence="8" type="ORF">IWW39_001022</name>
</gene>
<reference evidence="8" key="1">
    <citation type="submission" date="2022-07" db="EMBL/GenBank/DDBJ databases">
        <title>Phylogenomic reconstructions and comparative analyses of Kickxellomycotina fungi.</title>
        <authorList>
            <person name="Reynolds N.K."/>
            <person name="Stajich J.E."/>
            <person name="Barry K."/>
            <person name="Grigoriev I.V."/>
            <person name="Crous P."/>
            <person name="Smith M.E."/>
        </authorList>
    </citation>
    <scope>NUCLEOTIDE SEQUENCE</scope>
    <source>
        <strain evidence="8">CBS 109367</strain>
    </source>
</reference>
<dbReference type="GO" id="GO:0006325">
    <property type="term" value="P:chromatin organization"/>
    <property type="evidence" value="ECO:0007669"/>
    <property type="project" value="UniProtKB-KW"/>
</dbReference>
<proteinExistence type="inferred from homology"/>
<evidence type="ECO:0000256" key="3">
    <source>
        <dbReference type="ARBA" id="ARBA00022853"/>
    </source>
</evidence>
<dbReference type="GO" id="GO:0005634">
    <property type="term" value="C:nucleus"/>
    <property type="evidence" value="ECO:0007669"/>
    <property type="project" value="UniProtKB-SubCell"/>
</dbReference>
<feature type="region of interest" description="Disordered" evidence="7">
    <location>
        <begin position="175"/>
        <end position="265"/>
    </location>
</feature>
<comment type="caution">
    <text evidence="8">The sequence shown here is derived from an EMBL/GenBank/DDBJ whole genome shotgun (WGS) entry which is preliminary data.</text>
</comment>
<evidence type="ECO:0000256" key="1">
    <source>
        <dbReference type="ARBA" id="ARBA00004123"/>
    </source>
</evidence>
<evidence type="ECO:0008006" key="10">
    <source>
        <dbReference type="Google" id="ProtNLM"/>
    </source>
</evidence>
<comment type="similarity">
    <text evidence="2">Belongs to the EAF7 family.</text>
</comment>
<name>A0A9W8GN71_9FUNG</name>
<evidence type="ECO:0000256" key="4">
    <source>
        <dbReference type="ARBA" id="ARBA00023015"/>
    </source>
</evidence>
<evidence type="ECO:0000256" key="2">
    <source>
        <dbReference type="ARBA" id="ARBA00007117"/>
    </source>
</evidence>
<keyword evidence="3" id="KW-0156">Chromatin regulator</keyword>
<dbReference type="Proteomes" id="UP001151516">
    <property type="component" value="Unassembled WGS sequence"/>
</dbReference>
<keyword evidence="5" id="KW-0804">Transcription</keyword>
<protein>
    <recommendedName>
        <fullName evidence="10">Chromatin modification-related protein EAF7</fullName>
    </recommendedName>
</protein>
<dbReference type="InterPro" id="IPR012423">
    <property type="entry name" value="Eaf7/MRGBP"/>
</dbReference>
<comment type="subcellular location">
    <subcellularLocation>
        <location evidence="1">Nucleus</location>
    </subcellularLocation>
</comment>
<dbReference type="EMBL" id="JANBTX010000016">
    <property type="protein sequence ID" value="KAJ2690056.1"/>
    <property type="molecule type" value="Genomic_DNA"/>
</dbReference>
<feature type="compositionally biased region" description="Low complexity" evidence="7">
    <location>
        <begin position="236"/>
        <end position="257"/>
    </location>
</feature>
<dbReference type="GO" id="GO:0006357">
    <property type="term" value="P:regulation of transcription by RNA polymerase II"/>
    <property type="evidence" value="ECO:0007669"/>
    <property type="project" value="TreeGrafter"/>
</dbReference>
<keyword evidence="9" id="KW-1185">Reference proteome</keyword>
<sequence>MATSTSGATWTPEVELALFLAMVGLRPVGIHRHFRLINIYTRMVSRIGGADLTLGDIKRHLDRLYNIKLLEEIEAEEDESSSQNTNPEKAATKSGAKVNSRAHEETDGGGGDGDDESIKRRETLFQPTVAHNAVASVAGITDVSDPQFWRKGDAEFALPWAEFGALMVERAGAGNADEDAEASSIGVSPISTPREATREATPEPTPEPASSDGRVSPVQKRRRGRSATPVPRSRTKAPVAAPVPAPTVATTRSAAPSTRKRPKKH</sequence>
<dbReference type="AlphaFoldDB" id="A0A9W8GN71"/>
<accession>A0A9W8GN71</accession>